<organism evidence="3 4">
    <name type="scientific">Pseudoleptotrichia goodfellowii F0264</name>
    <dbReference type="NCBI Taxonomy" id="596323"/>
    <lineage>
        <taxon>Bacteria</taxon>
        <taxon>Fusobacteriati</taxon>
        <taxon>Fusobacteriota</taxon>
        <taxon>Fusobacteriia</taxon>
        <taxon>Fusobacteriales</taxon>
        <taxon>Leptotrichiaceae</taxon>
        <taxon>Pseudoleptotrichia</taxon>
    </lineage>
</organism>
<dbReference type="Pfam" id="PF00903">
    <property type="entry name" value="Glyoxalase"/>
    <property type="match status" value="1"/>
</dbReference>
<dbReference type="EMBL" id="ADAD01000195">
    <property type="protein sequence ID" value="EEY33979.1"/>
    <property type="molecule type" value="Genomic_DNA"/>
</dbReference>
<keyword evidence="1" id="KW-0479">Metal-binding</keyword>
<evidence type="ECO:0000313" key="4">
    <source>
        <dbReference type="Proteomes" id="UP000004226"/>
    </source>
</evidence>
<dbReference type="eggNOG" id="COG0346">
    <property type="taxonomic scope" value="Bacteria"/>
</dbReference>
<dbReference type="GO" id="GO:0046872">
    <property type="term" value="F:metal ion binding"/>
    <property type="evidence" value="ECO:0007669"/>
    <property type="project" value="UniProtKB-KW"/>
</dbReference>
<comment type="caution">
    <text evidence="3">The sequence shown here is derived from an EMBL/GenBank/DDBJ whole genome shotgun (WGS) entry which is preliminary data.</text>
</comment>
<dbReference type="InterPro" id="IPR029068">
    <property type="entry name" value="Glyas_Bleomycin-R_OHBP_Dase"/>
</dbReference>
<dbReference type="AlphaFoldDB" id="D0GPL9"/>
<dbReference type="InterPro" id="IPR051332">
    <property type="entry name" value="Fosfomycin_Res_Enzymes"/>
</dbReference>
<dbReference type="RefSeq" id="WP_006808432.1">
    <property type="nucleotide sequence ID" value="NZ_ADAD01000195.1"/>
</dbReference>
<dbReference type="InterPro" id="IPR004360">
    <property type="entry name" value="Glyas_Fos-R_dOase_dom"/>
</dbReference>
<sequence>MNPKIDHIHITVKDINRAKKFYDKLLPIIGFDLSLKEYADVPEHEYKIIEYHNKNFSFGIVNERLQYAHEAVNRRKPGALHHLAFHAETKEEVDILYQKILEIPAAIVQPPRYYIEYCKDYYAFFFKDSEGIEYEIVNFQRNKYFY</sequence>
<accession>D0GPL9</accession>
<dbReference type="PANTHER" id="PTHR36113">
    <property type="entry name" value="LYASE, PUTATIVE-RELATED-RELATED"/>
    <property type="match status" value="1"/>
</dbReference>
<dbReference type="Proteomes" id="UP000004226">
    <property type="component" value="Unassembled WGS sequence"/>
</dbReference>
<keyword evidence="4" id="KW-1185">Reference proteome</keyword>
<reference evidence="3 4" key="1">
    <citation type="submission" date="2009-10" db="EMBL/GenBank/DDBJ databases">
        <authorList>
            <person name="Harkins D.M."/>
            <person name="Madupu R."/>
            <person name="Durkin A.S."/>
            <person name="Torralba M."/>
            <person name="Methe B."/>
            <person name="Sutton G.G."/>
            <person name="Strausberg R.L."/>
            <person name="Nelson K.E."/>
        </authorList>
    </citation>
    <scope>NUCLEOTIDE SEQUENCE [LARGE SCALE GENOMIC DNA]</scope>
    <source>
        <strain evidence="3 4">F0264</strain>
    </source>
</reference>
<evidence type="ECO:0000256" key="1">
    <source>
        <dbReference type="ARBA" id="ARBA00022723"/>
    </source>
</evidence>
<evidence type="ECO:0000259" key="2">
    <source>
        <dbReference type="PROSITE" id="PS51819"/>
    </source>
</evidence>
<dbReference type="InterPro" id="IPR037523">
    <property type="entry name" value="VOC_core"/>
</dbReference>
<dbReference type="PANTHER" id="PTHR36113:SF6">
    <property type="entry name" value="FOSFOMYCIN RESISTANCE PROTEIN FOSX"/>
    <property type="match status" value="1"/>
</dbReference>
<evidence type="ECO:0000313" key="3">
    <source>
        <dbReference type="EMBL" id="EEY33979.1"/>
    </source>
</evidence>
<dbReference type="Gene3D" id="3.10.180.10">
    <property type="entry name" value="2,3-Dihydroxybiphenyl 1,2-Dioxygenase, domain 1"/>
    <property type="match status" value="1"/>
</dbReference>
<dbReference type="PROSITE" id="PS51819">
    <property type="entry name" value="VOC"/>
    <property type="match status" value="1"/>
</dbReference>
<feature type="domain" description="VOC" evidence="2">
    <location>
        <begin position="4"/>
        <end position="139"/>
    </location>
</feature>
<gene>
    <name evidence="3" type="ORF">HMPREF0554_0053</name>
</gene>
<protein>
    <submittedName>
        <fullName evidence="3">Glyoxalase family protein</fullName>
    </submittedName>
</protein>
<proteinExistence type="predicted"/>
<dbReference type="SUPFAM" id="SSF54593">
    <property type="entry name" value="Glyoxalase/Bleomycin resistance protein/Dihydroxybiphenyl dioxygenase"/>
    <property type="match status" value="1"/>
</dbReference>
<name>D0GPL9_9FUSO</name>